<evidence type="ECO:0000313" key="1">
    <source>
        <dbReference type="EMBL" id="GAA5079843.1"/>
    </source>
</evidence>
<dbReference type="Pfam" id="PF22278">
    <property type="entry name" value="DUF6958"/>
    <property type="match status" value="1"/>
</dbReference>
<proteinExistence type="predicted"/>
<accession>A0ABP9LJH5</accession>
<gene>
    <name evidence="1" type="ORF">GCM10023209_32520</name>
</gene>
<keyword evidence="2" id="KW-1185">Reference proteome</keyword>
<dbReference type="InterPro" id="IPR054233">
    <property type="entry name" value="DUF6958"/>
</dbReference>
<name>A0ABP9LJH5_9RHOB</name>
<dbReference type="EMBL" id="BAABHW010000006">
    <property type="protein sequence ID" value="GAA5079843.1"/>
    <property type="molecule type" value="Genomic_DNA"/>
</dbReference>
<comment type="caution">
    <text evidence="1">The sequence shown here is derived from an EMBL/GenBank/DDBJ whole genome shotgun (WGS) entry which is preliminary data.</text>
</comment>
<dbReference type="Proteomes" id="UP001499910">
    <property type="component" value="Unassembled WGS sequence"/>
</dbReference>
<sequence length="98" mass="10443">MIACRTPAEGKEGVTNIPAWKYKAVRRAILHAVEGAGGDGLPFAELTVAVRSRLSGDELARLGALGRHCTTVKLNMEVEGEIARLPGPGPQRLVRGTR</sequence>
<evidence type="ECO:0000313" key="2">
    <source>
        <dbReference type="Proteomes" id="UP001499910"/>
    </source>
</evidence>
<organism evidence="1 2">
    <name type="scientific">[Roseibacterium] beibuensis</name>
    <dbReference type="NCBI Taxonomy" id="1193142"/>
    <lineage>
        <taxon>Bacteria</taxon>
        <taxon>Pseudomonadati</taxon>
        <taxon>Pseudomonadota</taxon>
        <taxon>Alphaproteobacteria</taxon>
        <taxon>Rhodobacterales</taxon>
        <taxon>Roseobacteraceae</taxon>
        <taxon>Roseicyclus</taxon>
    </lineage>
</organism>
<reference evidence="2" key="1">
    <citation type="journal article" date="2019" name="Int. J. Syst. Evol. Microbiol.">
        <title>The Global Catalogue of Microorganisms (GCM) 10K type strain sequencing project: providing services to taxonomists for standard genome sequencing and annotation.</title>
        <authorList>
            <consortium name="The Broad Institute Genomics Platform"/>
            <consortium name="The Broad Institute Genome Sequencing Center for Infectious Disease"/>
            <person name="Wu L."/>
            <person name="Ma J."/>
        </authorList>
    </citation>
    <scope>NUCLEOTIDE SEQUENCE [LARGE SCALE GENOMIC DNA]</scope>
    <source>
        <strain evidence="2">JCM 18015</strain>
    </source>
</reference>
<protein>
    <submittedName>
        <fullName evidence="1">Uncharacterized protein</fullName>
    </submittedName>
</protein>